<gene>
    <name evidence="2" type="ORF">SDC9_109786</name>
</gene>
<name>A0A645BCX8_9ZZZZ</name>
<keyword evidence="1" id="KW-1133">Transmembrane helix</keyword>
<feature type="transmembrane region" description="Helical" evidence="1">
    <location>
        <begin position="40"/>
        <end position="61"/>
    </location>
</feature>
<dbReference type="AlphaFoldDB" id="A0A645BCX8"/>
<dbReference type="EMBL" id="VSSQ01019112">
    <property type="protein sequence ID" value="MPM62908.1"/>
    <property type="molecule type" value="Genomic_DNA"/>
</dbReference>
<protein>
    <submittedName>
        <fullName evidence="2">Uncharacterized protein</fullName>
    </submittedName>
</protein>
<reference evidence="2" key="1">
    <citation type="submission" date="2019-08" db="EMBL/GenBank/DDBJ databases">
        <authorList>
            <person name="Kucharzyk K."/>
            <person name="Murdoch R.W."/>
            <person name="Higgins S."/>
            <person name="Loffler F."/>
        </authorList>
    </citation>
    <scope>NUCLEOTIDE SEQUENCE</scope>
</reference>
<evidence type="ECO:0000256" key="1">
    <source>
        <dbReference type="SAM" id="Phobius"/>
    </source>
</evidence>
<proteinExistence type="predicted"/>
<organism evidence="2">
    <name type="scientific">bioreactor metagenome</name>
    <dbReference type="NCBI Taxonomy" id="1076179"/>
    <lineage>
        <taxon>unclassified sequences</taxon>
        <taxon>metagenomes</taxon>
        <taxon>ecological metagenomes</taxon>
    </lineage>
</organism>
<sequence>MDELKKYIELNREDFMEEPPVGHKARFMKKRNQANNNNRFTVYLAAAAVLFIVFLVPFYLLKNDNSINVVSQEGQKSQIEVTASTKDILPVEDQQKLSEYDEAEQLMDKGVPFVSLGRAQRQWSPAE</sequence>
<accession>A0A645BCX8</accession>
<evidence type="ECO:0000313" key="2">
    <source>
        <dbReference type="EMBL" id="MPM62908.1"/>
    </source>
</evidence>
<keyword evidence="1" id="KW-0472">Membrane</keyword>
<keyword evidence="1" id="KW-0812">Transmembrane</keyword>
<comment type="caution">
    <text evidence="2">The sequence shown here is derived from an EMBL/GenBank/DDBJ whole genome shotgun (WGS) entry which is preliminary data.</text>
</comment>